<dbReference type="InterPro" id="IPR029068">
    <property type="entry name" value="Glyas_Bleomycin-R_OHBP_Dase"/>
</dbReference>
<evidence type="ECO:0000313" key="2">
    <source>
        <dbReference type="EMBL" id="QGY47386.1"/>
    </source>
</evidence>
<name>A0A6I6JW82_9BACT</name>
<reference evidence="2 3" key="1">
    <citation type="submission" date="2019-11" db="EMBL/GenBank/DDBJ databases">
        <authorList>
            <person name="Zheng R.K."/>
            <person name="Sun C.M."/>
        </authorList>
    </citation>
    <scope>NUCLEOTIDE SEQUENCE [LARGE SCALE GENOMIC DNA]</scope>
    <source>
        <strain evidence="2 3">WC007</strain>
    </source>
</reference>
<dbReference type="SUPFAM" id="SSF54593">
    <property type="entry name" value="Glyoxalase/Bleomycin resistance protein/Dihydroxybiphenyl dioxygenase"/>
    <property type="match status" value="1"/>
</dbReference>
<dbReference type="EMBL" id="CP046401">
    <property type="protein sequence ID" value="QGY47386.1"/>
    <property type="molecule type" value="Genomic_DNA"/>
</dbReference>
<dbReference type="CDD" id="cd06587">
    <property type="entry name" value="VOC"/>
    <property type="match status" value="1"/>
</dbReference>
<accession>A0A6I6JW82</accession>
<sequence>MRITELTLLTNNISETTHFYHKLLNFEIADKNTNEVSFKAGSTKLIFKKTDYDNPVYHFTFNIPNNKYEEAFKIIDNSIGVISSVEDGTRIFEFANWNAKSFYFYDNNNNILECIARFDLDNQINHPFKNTDIQSVSEIGINVDDVHTEGQKIINEYNLDYFQKQKPREDFAVIGDDNGLLILGLNNRIWFPTNQRGEKHYTKIKFEVNGKISEVEYP</sequence>
<evidence type="ECO:0000313" key="3">
    <source>
        <dbReference type="Proteomes" id="UP000428260"/>
    </source>
</evidence>
<dbReference type="RefSeq" id="WP_158871207.1">
    <property type="nucleotide sequence ID" value="NZ_CP046401.1"/>
</dbReference>
<feature type="domain" description="VOC" evidence="1">
    <location>
        <begin position="2"/>
        <end position="117"/>
    </location>
</feature>
<dbReference type="InterPro" id="IPR037523">
    <property type="entry name" value="VOC_core"/>
</dbReference>
<dbReference type="KEGG" id="mcos:GM418_28075"/>
<protein>
    <submittedName>
        <fullName evidence="2">Glyoxalase</fullName>
    </submittedName>
</protein>
<dbReference type="Gene3D" id="3.10.180.10">
    <property type="entry name" value="2,3-Dihydroxybiphenyl 1,2-Dioxygenase, domain 1"/>
    <property type="match status" value="1"/>
</dbReference>
<proteinExistence type="predicted"/>
<dbReference type="PROSITE" id="PS51819">
    <property type="entry name" value="VOC"/>
    <property type="match status" value="1"/>
</dbReference>
<gene>
    <name evidence="2" type="ORF">GM418_28075</name>
</gene>
<dbReference type="Proteomes" id="UP000428260">
    <property type="component" value="Chromosome"/>
</dbReference>
<dbReference type="AlphaFoldDB" id="A0A6I6JW82"/>
<keyword evidence="3" id="KW-1185">Reference proteome</keyword>
<organism evidence="2 3">
    <name type="scientific">Maribellus comscasis</name>
    <dbReference type="NCBI Taxonomy" id="2681766"/>
    <lineage>
        <taxon>Bacteria</taxon>
        <taxon>Pseudomonadati</taxon>
        <taxon>Bacteroidota</taxon>
        <taxon>Bacteroidia</taxon>
        <taxon>Marinilabiliales</taxon>
        <taxon>Prolixibacteraceae</taxon>
        <taxon>Maribellus</taxon>
    </lineage>
</organism>
<evidence type="ECO:0000259" key="1">
    <source>
        <dbReference type="PROSITE" id="PS51819"/>
    </source>
</evidence>